<evidence type="ECO:0000256" key="1">
    <source>
        <dbReference type="SAM" id="MobiDB-lite"/>
    </source>
</evidence>
<reference evidence="2 3" key="1">
    <citation type="submission" date="2023-05" db="EMBL/GenBank/DDBJ databases">
        <title>Draft genome sequence of Streptomyces sp. B-S-A12 isolated from a cave soil in Thailand.</title>
        <authorList>
            <person name="Chamroensaksri N."/>
            <person name="Muangham S."/>
        </authorList>
    </citation>
    <scope>NUCLEOTIDE SEQUENCE [LARGE SCALE GENOMIC DNA]</scope>
    <source>
        <strain evidence="2 3">B-S-A12</strain>
    </source>
</reference>
<evidence type="ECO:0000313" key="2">
    <source>
        <dbReference type="EMBL" id="MDI3417448.1"/>
    </source>
</evidence>
<organism evidence="2 3">
    <name type="scientific">Streptomyces luteolus</name>
    <dbReference type="NCBI Taxonomy" id="3043615"/>
    <lineage>
        <taxon>Bacteria</taxon>
        <taxon>Bacillati</taxon>
        <taxon>Actinomycetota</taxon>
        <taxon>Actinomycetes</taxon>
        <taxon>Kitasatosporales</taxon>
        <taxon>Streptomycetaceae</taxon>
        <taxon>Streptomyces</taxon>
    </lineage>
</organism>
<comment type="caution">
    <text evidence="2">The sequence shown here is derived from an EMBL/GenBank/DDBJ whole genome shotgun (WGS) entry which is preliminary data.</text>
</comment>
<sequence>MSLNDESHGSLDDARPGTTPSAAEINAQIRELWSRADGRLSDEQRREYARLVTLWAIAVRDEVVEAA</sequence>
<keyword evidence="3" id="KW-1185">Reference proteome</keyword>
<protein>
    <submittedName>
        <fullName evidence="2">Uncharacterized protein</fullName>
    </submittedName>
</protein>
<gene>
    <name evidence="2" type="ORF">QIT00_02530</name>
</gene>
<feature type="compositionally biased region" description="Basic and acidic residues" evidence="1">
    <location>
        <begin position="1"/>
        <end position="15"/>
    </location>
</feature>
<feature type="region of interest" description="Disordered" evidence="1">
    <location>
        <begin position="1"/>
        <end position="25"/>
    </location>
</feature>
<accession>A0ABT6SPA7</accession>
<dbReference type="RefSeq" id="WP_282533364.1">
    <property type="nucleotide sequence ID" value="NZ_JASCIS010000002.1"/>
</dbReference>
<dbReference type="Proteomes" id="UP001237105">
    <property type="component" value="Unassembled WGS sequence"/>
</dbReference>
<name>A0ABT6SPA7_9ACTN</name>
<evidence type="ECO:0000313" key="3">
    <source>
        <dbReference type="Proteomes" id="UP001237105"/>
    </source>
</evidence>
<proteinExistence type="predicted"/>
<dbReference type="EMBL" id="JASCIS010000002">
    <property type="protein sequence ID" value="MDI3417448.1"/>
    <property type="molecule type" value="Genomic_DNA"/>
</dbReference>